<evidence type="ECO:0000256" key="2">
    <source>
        <dbReference type="SAM" id="Phobius"/>
    </source>
</evidence>
<dbReference type="EMBL" id="JAAAHY010000005">
    <property type="protein sequence ID" value="KAF9968784.1"/>
    <property type="molecule type" value="Genomic_DNA"/>
</dbReference>
<gene>
    <name evidence="3" type="ORF">BGZ70_007670</name>
</gene>
<name>A0A9P6JF16_MORAP</name>
<comment type="caution">
    <text evidence="3">The sequence shown here is derived from an EMBL/GenBank/DDBJ whole genome shotgun (WGS) entry which is preliminary data.</text>
</comment>
<keyword evidence="2" id="KW-1133">Transmembrane helix</keyword>
<reference evidence="3" key="1">
    <citation type="journal article" date="2020" name="Fungal Divers.">
        <title>Resolving the Mortierellaceae phylogeny through synthesis of multi-gene phylogenetics and phylogenomics.</title>
        <authorList>
            <person name="Vandepol N."/>
            <person name="Liber J."/>
            <person name="Desiro A."/>
            <person name="Na H."/>
            <person name="Kennedy M."/>
            <person name="Barry K."/>
            <person name="Grigoriev I.V."/>
            <person name="Miller A.N."/>
            <person name="O'Donnell K."/>
            <person name="Stajich J.E."/>
            <person name="Bonito G."/>
        </authorList>
    </citation>
    <scope>NUCLEOTIDE SEQUENCE</scope>
    <source>
        <strain evidence="3">CK1249</strain>
    </source>
</reference>
<dbReference type="AlphaFoldDB" id="A0A9P6JF16"/>
<feature type="region of interest" description="Disordered" evidence="1">
    <location>
        <begin position="146"/>
        <end position="170"/>
    </location>
</feature>
<keyword evidence="2" id="KW-0472">Membrane</keyword>
<feature type="transmembrane region" description="Helical" evidence="2">
    <location>
        <begin position="80"/>
        <end position="102"/>
    </location>
</feature>
<keyword evidence="4" id="KW-1185">Reference proteome</keyword>
<protein>
    <submittedName>
        <fullName evidence="3">Uncharacterized protein</fullName>
    </submittedName>
</protein>
<feature type="region of interest" description="Disordered" evidence="1">
    <location>
        <begin position="192"/>
        <end position="272"/>
    </location>
</feature>
<sequence>MSWLALMPAYAFRQSQRAILPRIINHPITQTTTIIISVILTILNFFSWIILASNSYGAKTNCHEGPLSNKGGYVTQCRGVNTAIVLNVIVFLLWIPIALVIVCGTMERGLWWWGEDDGWAQGKEAAISRGPNMMSEEEFDLKIGMRGKQARVTRGDQDRASQIDPESQYYDDMVEQPKPAYITPIASQFRQPSDADMGLEDGEGHDGAAAPTQYRKHQQQQQHLQPGPSRLREEHSKPVSEMSQDAGQGDKTSIHGDGYTTQWHSRGNDDWS</sequence>
<keyword evidence="2" id="KW-0812">Transmembrane</keyword>
<organism evidence="3 4">
    <name type="scientific">Mortierella alpina</name>
    <name type="common">Oleaginous fungus</name>
    <name type="synonym">Mortierella renispora</name>
    <dbReference type="NCBI Taxonomy" id="64518"/>
    <lineage>
        <taxon>Eukaryota</taxon>
        <taxon>Fungi</taxon>
        <taxon>Fungi incertae sedis</taxon>
        <taxon>Mucoromycota</taxon>
        <taxon>Mortierellomycotina</taxon>
        <taxon>Mortierellomycetes</taxon>
        <taxon>Mortierellales</taxon>
        <taxon>Mortierellaceae</taxon>
        <taxon>Mortierella</taxon>
    </lineage>
</organism>
<evidence type="ECO:0000313" key="4">
    <source>
        <dbReference type="Proteomes" id="UP000738359"/>
    </source>
</evidence>
<feature type="transmembrane region" description="Helical" evidence="2">
    <location>
        <begin position="33"/>
        <end position="51"/>
    </location>
</feature>
<dbReference type="Proteomes" id="UP000738359">
    <property type="component" value="Unassembled WGS sequence"/>
</dbReference>
<accession>A0A9P6JF16</accession>
<evidence type="ECO:0000313" key="3">
    <source>
        <dbReference type="EMBL" id="KAF9968784.1"/>
    </source>
</evidence>
<evidence type="ECO:0000256" key="1">
    <source>
        <dbReference type="SAM" id="MobiDB-lite"/>
    </source>
</evidence>
<dbReference type="OrthoDB" id="2398456at2759"/>
<proteinExistence type="predicted"/>